<protein>
    <recommendedName>
        <fullName evidence="3">DNA-directed DNA polymerase</fullName>
    </recommendedName>
</protein>
<accession>F4NVZ7</accession>
<dbReference type="RefSeq" id="XP_006676907.1">
    <property type="nucleotide sequence ID" value="XM_006676844.1"/>
</dbReference>
<dbReference type="Gene3D" id="3.40.960.10">
    <property type="entry name" value="VSR Endonuclease"/>
    <property type="match status" value="1"/>
</dbReference>
<dbReference type="STRING" id="684364.F4NVZ7"/>
<dbReference type="OMA" id="CEPISEF"/>
<dbReference type="GeneID" id="18242510"/>
<proteinExistence type="predicted"/>
<dbReference type="Proteomes" id="UP000007241">
    <property type="component" value="Unassembled WGS sequence"/>
</dbReference>
<dbReference type="AlphaFoldDB" id="F4NVZ7"/>
<dbReference type="HOGENOM" id="CLU_032650_0_0_1"/>
<dbReference type="PANTHER" id="PTHR33206">
    <property type="entry name" value="PROTEIN CBG10425"/>
    <property type="match status" value="1"/>
</dbReference>
<dbReference type="EMBL" id="GL882880">
    <property type="protein sequence ID" value="EGF82391.1"/>
    <property type="molecule type" value="Genomic_DNA"/>
</dbReference>
<gene>
    <name evidence="1" type="ORF">BATDEDRAFT_86619</name>
</gene>
<dbReference type="InterPro" id="IPR043502">
    <property type="entry name" value="DNA/RNA_pol_sf"/>
</dbReference>
<evidence type="ECO:0000313" key="2">
    <source>
        <dbReference type="Proteomes" id="UP000007241"/>
    </source>
</evidence>
<evidence type="ECO:0000313" key="1">
    <source>
        <dbReference type="EMBL" id="EGF82391.1"/>
    </source>
</evidence>
<evidence type="ECO:0008006" key="3">
    <source>
        <dbReference type="Google" id="ProtNLM"/>
    </source>
</evidence>
<name>F4NVZ7_BATDJ</name>
<dbReference type="SUPFAM" id="SSF56672">
    <property type="entry name" value="DNA/RNA polymerases"/>
    <property type="match status" value="1"/>
</dbReference>
<organism evidence="1 2">
    <name type="scientific">Batrachochytrium dendrobatidis (strain JAM81 / FGSC 10211)</name>
    <name type="common">Frog chytrid fungus</name>
    <dbReference type="NCBI Taxonomy" id="684364"/>
    <lineage>
        <taxon>Eukaryota</taxon>
        <taxon>Fungi</taxon>
        <taxon>Fungi incertae sedis</taxon>
        <taxon>Chytridiomycota</taxon>
        <taxon>Chytridiomycota incertae sedis</taxon>
        <taxon>Chytridiomycetes</taxon>
        <taxon>Rhizophydiales</taxon>
        <taxon>Rhizophydiales incertae sedis</taxon>
        <taxon>Batrachochytrium</taxon>
    </lineage>
</organism>
<reference evidence="1 2" key="1">
    <citation type="submission" date="2009-12" db="EMBL/GenBank/DDBJ databases">
        <title>The draft genome of Batrachochytrium dendrobatidis.</title>
        <authorList>
            <consortium name="US DOE Joint Genome Institute (JGI-PGF)"/>
            <person name="Kuo A."/>
            <person name="Salamov A."/>
            <person name="Schmutz J."/>
            <person name="Lucas S."/>
            <person name="Pitluck S."/>
            <person name="Rosenblum E."/>
            <person name="Stajich J."/>
            <person name="Eisen M."/>
            <person name="Grigoriev I.V."/>
        </authorList>
    </citation>
    <scope>NUCLEOTIDE SEQUENCE [LARGE SCALE GENOMIC DNA]</scope>
    <source>
        <strain evidence="2">JAM81 / FGSC 10211</strain>
    </source>
</reference>
<keyword evidence="2" id="KW-1185">Reference proteome</keyword>
<dbReference type="InParanoid" id="F4NVZ7"/>
<dbReference type="OrthoDB" id="2157854at2759"/>
<dbReference type="PANTHER" id="PTHR33206:SF1">
    <property type="entry name" value="DNA-DIRECTED DNA POLYMERASE"/>
    <property type="match status" value="1"/>
</dbReference>
<sequence>MITALEDEKVRKQLRGQLLEWLDALPVYGFNSSSYDINVIKKYLPQVLMKYNKKHGNVSKSEKLWIRSIEEELGRNIEQNKRIGRYNADGYDGETNTVYEFNGCFFHGCRKCYHPDDVNPHTGDKMNVLYEKTMRKEAKLKQMGYGMKSVWGCEFRMPTNEEINGIIKCNNKCRMISNGSFTFKDILAYLAPNTSLEKFLKAFDTEVHKGIFPLKVTQNLTKYADEHPELKQYSGNVIQLLKHSPIPSKKWFYNDLKGEAISSKQHIEIHSKYTNLYDLLMDYNNLDVKPGVEATKKLCNFFRSLNLDMHKDGISIPGLTLKYLWNTKEECEFQLFKGNEELYQKYRDNLVGGPSIVFHHYHERNKTRIRGGKLCQKILGYDANALYLWALSQDMPCGEHKMIEPYPDILEDVMNGSFFGEIECDIAVPEHVKEHFAEMPPIFKNTEIQYKDLSSDTKAQVKPNYKSKKLIGSMFGNKMLFPTELLKWYLEHGLMVSNITYAVKYERKAPFKSFAQQVSNERRAGDTSPDYKLRGEMMKLMGKSSYGKCITDFLKHETVKIVGPNNYNKNVRRVKDYIGHQDLVDGFEFRFKKTAFKQSLPIQIGFQVYQLAKLRMLQFYYDFVDYYIDRSDFQYCMMDTDSAYFAISGSSLQDVVKPHLLGEFKQKRQVWLERDDTLENKLYDSRAPGLFKLEYEGDCIISLASKMYYCDENKFSSKGINKGKMKLQNTSI</sequence>